<dbReference type="RefSeq" id="WP_094364083.1">
    <property type="nucleotide sequence ID" value="NZ_NMVQ01000015.1"/>
</dbReference>
<sequence>MSLPENAGGPLRKTDGVGQCFTPDALGALMAAAYHWSYFDASFPLDVRRRALEASFQASPDKNETINSILAVDAQRMTVDGFQFTNSVSGNRAGVLIYFRLEDGTSEPLPTPLIWTGTTWQVAMKRATEGTSGPRVDWRA</sequence>
<reference evidence="2 3" key="1">
    <citation type="submission" date="2017-07" db="EMBL/GenBank/DDBJ databases">
        <title>Draft whole genome sequences of clinical Proprionibacteriaceae strains.</title>
        <authorList>
            <person name="Bernier A.-M."/>
            <person name="Bernard K."/>
            <person name="Domingo M.-C."/>
        </authorList>
    </citation>
    <scope>NUCLEOTIDE SEQUENCE [LARGE SCALE GENOMIC DNA]</scope>
    <source>
        <strain evidence="2 3">NML 130396</strain>
    </source>
</reference>
<evidence type="ECO:0000313" key="2">
    <source>
        <dbReference type="EMBL" id="OYO21481.1"/>
    </source>
</evidence>
<dbReference type="AlphaFoldDB" id="A0A255H1D6"/>
<feature type="domain" description="DUF8175" evidence="1">
    <location>
        <begin position="7"/>
        <end position="129"/>
    </location>
</feature>
<comment type="caution">
    <text evidence="2">The sequence shown here is derived from an EMBL/GenBank/DDBJ whole genome shotgun (WGS) entry which is preliminary data.</text>
</comment>
<evidence type="ECO:0000259" key="1">
    <source>
        <dbReference type="Pfam" id="PF26526"/>
    </source>
</evidence>
<name>A0A255H1D6_9ACTN</name>
<proteinExistence type="predicted"/>
<evidence type="ECO:0000313" key="3">
    <source>
        <dbReference type="Proteomes" id="UP000216311"/>
    </source>
</evidence>
<dbReference type="EMBL" id="NMVQ01000015">
    <property type="protein sequence ID" value="OYO21481.1"/>
    <property type="molecule type" value="Genomic_DNA"/>
</dbReference>
<dbReference type="InterPro" id="IPR058488">
    <property type="entry name" value="DUF8175"/>
</dbReference>
<organism evidence="2 3">
    <name type="scientific">Enemella dayhoffiae</name>
    <dbReference type="NCBI Taxonomy" id="2016507"/>
    <lineage>
        <taxon>Bacteria</taxon>
        <taxon>Bacillati</taxon>
        <taxon>Actinomycetota</taxon>
        <taxon>Actinomycetes</taxon>
        <taxon>Propionibacteriales</taxon>
        <taxon>Propionibacteriaceae</taxon>
        <taxon>Enemella</taxon>
    </lineage>
</organism>
<keyword evidence="3" id="KW-1185">Reference proteome</keyword>
<dbReference type="Proteomes" id="UP000216311">
    <property type="component" value="Unassembled WGS sequence"/>
</dbReference>
<gene>
    <name evidence="2" type="ORF">CGZ93_10405</name>
</gene>
<protein>
    <recommendedName>
        <fullName evidence="1">DUF8175 domain-containing protein</fullName>
    </recommendedName>
</protein>
<dbReference type="Pfam" id="PF26526">
    <property type="entry name" value="DUF8175"/>
    <property type="match status" value="1"/>
</dbReference>
<accession>A0A255H1D6</accession>
<dbReference type="OrthoDB" id="4428031at2"/>